<comment type="caution">
    <text evidence="1">The sequence shown here is derived from an EMBL/GenBank/DDBJ whole genome shotgun (WGS) entry which is preliminary data.</text>
</comment>
<evidence type="ECO:0000313" key="1">
    <source>
        <dbReference type="EMBL" id="NOU49850.1"/>
    </source>
</evidence>
<dbReference type="AlphaFoldDB" id="A0A849VAQ1"/>
<protein>
    <submittedName>
        <fullName evidence="1">DUF4879 domain-containing protein</fullName>
    </submittedName>
</protein>
<evidence type="ECO:0000313" key="2">
    <source>
        <dbReference type="Proteomes" id="UP000586305"/>
    </source>
</evidence>
<dbReference type="InterPro" id="IPR032624">
    <property type="entry name" value="DUF4879"/>
</dbReference>
<accession>A0A849VAQ1</accession>
<keyword evidence="2" id="KW-1185">Reference proteome</keyword>
<organism evidence="1 2">
    <name type="scientific">Pseudoalteromonas caenipelagi</name>
    <dbReference type="NCBI Taxonomy" id="2726988"/>
    <lineage>
        <taxon>Bacteria</taxon>
        <taxon>Pseudomonadati</taxon>
        <taxon>Pseudomonadota</taxon>
        <taxon>Gammaproteobacteria</taxon>
        <taxon>Alteromonadales</taxon>
        <taxon>Pseudoalteromonadaceae</taxon>
        <taxon>Pseudoalteromonas</taxon>
    </lineage>
</organism>
<dbReference type="Pfam" id="PF16219">
    <property type="entry name" value="DUF4879"/>
    <property type="match status" value="1"/>
</dbReference>
<sequence>MTVEYGYATPSFRRFQLNTNTLSLYQSESIKDSGNVITGWINYWYNTKTDFVSGTSTYQATSINFPYNKEDERLFIR</sequence>
<reference evidence="1 2" key="1">
    <citation type="submission" date="2020-04" db="EMBL/GenBank/DDBJ databases">
        <title>Pseudoalteromonas caenipelagi sp. nov., isolated from a tidal flat.</title>
        <authorList>
            <person name="Park S."/>
            <person name="Yoon J.-H."/>
        </authorList>
    </citation>
    <scope>NUCLEOTIDE SEQUENCE [LARGE SCALE GENOMIC DNA]</scope>
    <source>
        <strain evidence="1 2">JBTF-M23</strain>
    </source>
</reference>
<name>A0A849VAQ1_9GAMM</name>
<gene>
    <name evidence="1" type="ORF">HG263_04785</name>
</gene>
<dbReference type="EMBL" id="JABBPG010000002">
    <property type="protein sequence ID" value="NOU49850.1"/>
    <property type="molecule type" value="Genomic_DNA"/>
</dbReference>
<dbReference type="Proteomes" id="UP000586305">
    <property type="component" value="Unassembled WGS sequence"/>
</dbReference>
<proteinExistence type="predicted"/>